<comment type="function">
    <text evidence="6">Involved in transcription antitermination. Required for transcription of ribosomal RNA (rRNA) genes. Binds specifically to the boxA antiterminator sequence of the ribosomal RNA (rrn) operons.</text>
</comment>
<keyword evidence="9" id="KW-1185">Reference proteome</keyword>
<sequence length="149" mass="16768">MTRNTAREIAAHLAYEWNFTDLPVGEFLDRRLAPECFAELAPECGLYADAPNAKQAQYIRRLVAGVADHAAELDDYIARYAQGWRFERIPLMASAVMRVAMYEILYMPDIPHGVAISQAVQIAGKYESAEVVKFINGILASFLREEVKD</sequence>
<evidence type="ECO:0000256" key="6">
    <source>
        <dbReference type="HAMAP-Rule" id="MF_00073"/>
    </source>
</evidence>
<dbReference type="AlphaFoldDB" id="A0A810PYA9"/>
<dbReference type="NCBIfam" id="TIGR01951">
    <property type="entry name" value="nusB"/>
    <property type="match status" value="1"/>
</dbReference>
<dbReference type="KEGG" id="vcop:MM50RIKEN_03370"/>
<dbReference type="InterPro" id="IPR035926">
    <property type="entry name" value="NusB-like_sf"/>
</dbReference>
<dbReference type="EMBL" id="AP023418">
    <property type="protein sequence ID" value="BCK80574.1"/>
    <property type="molecule type" value="Genomic_DNA"/>
</dbReference>
<dbReference type="HAMAP" id="MF_00073">
    <property type="entry name" value="NusB"/>
    <property type="match status" value="1"/>
</dbReference>
<protein>
    <recommendedName>
        <fullName evidence="6">Transcription antitermination protein NusB</fullName>
    </recommendedName>
    <alternativeName>
        <fullName evidence="6">Antitermination factor NusB</fullName>
    </alternativeName>
</protein>
<proteinExistence type="inferred from homology"/>
<dbReference type="Gene3D" id="1.10.940.10">
    <property type="entry name" value="NusB-like"/>
    <property type="match status" value="1"/>
</dbReference>
<dbReference type="PANTHER" id="PTHR11078">
    <property type="entry name" value="N UTILIZATION SUBSTANCE PROTEIN B-RELATED"/>
    <property type="match status" value="1"/>
</dbReference>
<dbReference type="InterPro" id="IPR006027">
    <property type="entry name" value="NusB_RsmB_TIM44"/>
</dbReference>
<feature type="domain" description="NusB/RsmB/TIM44" evidence="7">
    <location>
        <begin position="5"/>
        <end position="144"/>
    </location>
</feature>
<evidence type="ECO:0000313" key="8">
    <source>
        <dbReference type="EMBL" id="BCK80574.1"/>
    </source>
</evidence>
<gene>
    <name evidence="6 8" type="primary">nusB</name>
    <name evidence="8" type="ORF">MM50RIKEN_03370</name>
</gene>
<evidence type="ECO:0000313" key="9">
    <source>
        <dbReference type="Proteomes" id="UP000681035"/>
    </source>
</evidence>
<name>A0A810PYA9_9FIRM</name>
<dbReference type="GO" id="GO:0006353">
    <property type="term" value="P:DNA-templated transcription termination"/>
    <property type="evidence" value="ECO:0007669"/>
    <property type="project" value="UniProtKB-UniRule"/>
</dbReference>
<accession>A0A810PYA9</accession>
<keyword evidence="5 6" id="KW-0804">Transcription</keyword>
<evidence type="ECO:0000256" key="4">
    <source>
        <dbReference type="ARBA" id="ARBA00023015"/>
    </source>
</evidence>
<dbReference type="RefSeq" id="WP_213541499.1">
    <property type="nucleotide sequence ID" value="NZ_AP023418.1"/>
</dbReference>
<keyword evidence="4 6" id="KW-0805">Transcription regulation</keyword>
<dbReference type="PANTHER" id="PTHR11078:SF3">
    <property type="entry name" value="ANTITERMINATION NUSB DOMAIN-CONTAINING PROTEIN"/>
    <property type="match status" value="1"/>
</dbReference>
<dbReference type="GO" id="GO:0031564">
    <property type="term" value="P:transcription antitermination"/>
    <property type="evidence" value="ECO:0007669"/>
    <property type="project" value="UniProtKB-KW"/>
</dbReference>
<keyword evidence="2 6" id="KW-0889">Transcription antitermination</keyword>
<evidence type="ECO:0000259" key="7">
    <source>
        <dbReference type="Pfam" id="PF01029"/>
    </source>
</evidence>
<evidence type="ECO:0000256" key="2">
    <source>
        <dbReference type="ARBA" id="ARBA00022814"/>
    </source>
</evidence>
<organism evidence="8 9">
    <name type="scientific">Vescimonas coprocola</name>
    <dbReference type="NCBI Taxonomy" id="2714355"/>
    <lineage>
        <taxon>Bacteria</taxon>
        <taxon>Bacillati</taxon>
        <taxon>Bacillota</taxon>
        <taxon>Clostridia</taxon>
        <taxon>Eubacteriales</taxon>
        <taxon>Oscillospiraceae</taxon>
        <taxon>Vescimonas</taxon>
    </lineage>
</organism>
<keyword evidence="3 6" id="KW-0694">RNA-binding</keyword>
<evidence type="ECO:0000256" key="1">
    <source>
        <dbReference type="ARBA" id="ARBA00005952"/>
    </source>
</evidence>
<evidence type="ECO:0000256" key="5">
    <source>
        <dbReference type="ARBA" id="ARBA00023163"/>
    </source>
</evidence>
<dbReference type="GO" id="GO:0005829">
    <property type="term" value="C:cytosol"/>
    <property type="evidence" value="ECO:0007669"/>
    <property type="project" value="TreeGrafter"/>
</dbReference>
<dbReference type="Pfam" id="PF01029">
    <property type="entry name" value="NusB"/>
    <property type="match status" value="1"/>
</dbReference>
<comment type="similarity">
    <text evidence="1 6">Belongs to the NusB family.</text>
</comment>
<dbReference type="Proteomes" id="UP000681035">
    <property type="component" value="Chromosome"/>
</dbReference>
<evidence type="ECO:0000256" key="3">
    <source>
        <dbReference type="ARBA" id="ARBA00022884"/>
    </source>
</evidence>
<dbReference type="InterPro" id="IPR011605">
    <property type="entry name" value="NusB_fam"/>
</dbReference>
<dbReference type="SUPFAM" id="SSF48013">
    <property type="entry name" value="NusB-like"/>
    <property type="match status" value="1"/>
</dbReference>
<reference evidence="8" key="1">
    <citation type="submission" date="2020-09" db="EMBL/GenBank/DDBJ databases">
        <title>New species isolated from human feces.</title>
        <authorList>
            <person name="Kitahara M."/>
            <person name="Shigeno Y."/>
            <person name="Shime M."/>
            <person name="Matsumoto Y."/>
            <person name="Nakamura S."/>
            <person name="Motooka D."/>
            <person name="Fukuoka S."/>
            <person name="Nishikawa H."/>
            <person name="Benno Y."/>
        </authorList>
    </citation>
    <scope>NUCLEOTIDE SEQUENCE</scope>
    <source>
        <strain evidence="8">MM50</strain>
    </source>
</reference>
<dbReference type="GO" id="GO:0003723">
    <property type="term" value="F:RNA binding"/>
    <property type="evidence" value="ECO:0007669"/>
    <property type="project" value="UniProtKB-UniRule"/>
</dbReference>